<dbReference type="GO" id="GO:0009055">
    <property type="term" value="F:electron transfer activity"/>
    <property type="evidence" value="ECO:0007669"/>
    <property type="project" value="InterPro"/>
</dbReference>
<feature type="chain" id="PRO_5020761836" evidence="7">
    <location>
        <begin position="26"/>
        <end position="122"/>
    </location>
</feature>
<evidence type="ECO:0000256" key="7">
    <source>
        <dbReference type="SAM" id="SignalP"/>
    </source>
</evidence>
<dbReference type="Proteomes" id="UP000305471">
    <property type="component" value="Unassembled WGS sequence"/>
</dbReference>
<dbReference type="PANTHER" id="PTHR33751:SF9">
    <property type="entry name" value="CYTOCHROME C4"/>
    <property type="match status" value="1"/>
</dbReference>
<keyword evidence="7" id="KW-0732">Signal</keyword>
<dbReference type="AlphaFoldDB" id="A0A4U0ZEH3"/>
<comment type="caution">
    <text evidence="9">The sequence shown here is derived from an EMBL/GenBank/DDBJ whole genome shotgun (WGS) entry which is preliminary data.</text>
</comment>
<name>A0A4U0ZEH3_9ALTE</name>
<feature type="signal peptide" evidence="7">
    <location>
        <begin position="1"/>
        <end position="25"/>
    </location>
</feature>
<evidence type="ECO:0000313" key="9">
    <source>
        <dbReference type="EMBL" id="TKB02788.1"/>
    </source>
</evidence>
<evidence type="ECO:0000313" key="10">
    <source>
        <dbReference type="Proteomes" id="UP000305471"/>
    </source>
</evidence>
<sequence>MRALHPLVALLTALYIATLSFGVSANTDSAQYEKGQTLSQYCMGCHGETGIASIESNPNLAGQNKPYLVYALKAYRDGIRKGGMASIMRPNASGLSDDDIDALATYFAAQSGKQTTSQSSNN</sequence>
<protein>
    <submittedName>
        <fullName evidence="9">Cytochrome c</fullName>
    </submittedName>
</protein>
<organism evidence="9 10">
    <name type="scientific">Alteromonas portus</name>
    <dbReference type="NCBI Taxonomy" id="2565549"/>
    <lineage>
        <taxon>Bacteria</taxon>
        <taxon>Pseudomonadati</taxon>
        <taxon>Pseudomonadota</taxon>
        <taxon>Gammaproteobacteria</taxon>
        <taxon>Alteromonadales</taxon>
        <taxon>Alteromonadaceae</taxon>
        <taxon>Alteromonas/Salinimonas group</taxon>
        <taxon>Alteromonas</taxon>
    </lineage>
</organism>
<proteinExistence type="predicted"/>
<keyword evidence="10" id="KW-1185">Reference proteome</keyword>
<dbReference type="GO" id="GO:0020037">
    <property type="term" value="F:heme binding"/>
    <property type="evidence" value="ECO:0007669"/>
    <property type="project" value="InterPro"/>
</dbReference>
<accession>A0A4U0ZEH3</accession>
<evidence type="ECO:0000256" key="2">
    <source>
        <dbReference type="ARBA" id="ARBA00022617"/>
    </source>
</evidence>
<dbReference type="InterPro" id="IPR036909">
    <property type="entry name" value="Cyt_c-like_dom_sf"/>
</dbReference>
<dbReference type="GO" id="GO:0046872">
    <property type="term" value="F:metal ion binding"/>
    <property type="evidence" value="ECO:0007669"/>
    <property type="project" value="UniProtKB-KW"/>
</dbReference>
<reference evidence="9 10" key="1">
    <citation type="submission" date="2019-04" db="EMBL/GenBank/DDBJ databases">
        <title>Alteromonas portus sp. nov., an alginate lyase-excreting marine bacterium.</title>
        <authorList>
            <person name="Huang H."/>
            <person name="Mo K."/>
            <person name="Bao S."/>
        </authorList>
    </citation>
    <scope>NUCLEOTIDE SEQUENCE [LARGE SCALE GENOMIC DNA]</scope>
    <source>
        <strain evidence="9 10">HB161718</strain>
    </source>
</reference>
<dbReference type="OrthoDB" id="9796421at2"/>
<feature type="domain" description="Cytochrome c" evidence="8">
    <location>
        <begin position="30"/>
        <end position="111"/>
    </location>
</feature>
<keyword evidence="1" id="KW-0813">Transport</keyword>
<dbReference type="Gene3D" id="1.10.760.10">
    <property type="entry name" value="Cytochrome c-like domain"/>
    <property type="match status" value="1"/>
</dbReference>
<evidence type="ECO:0000256" key="6">
    <source>
        <dbReference type="PROSITE-ProRule" id="PRU00433"/>
    </source>
</evidence>
<dbReference type="RefSeq" id="WP_136782589.1">
    <property type="nucleotide sequence ID" value="NZ_SWCO01000007.1"/>
</dbReference>
<keyword evidence="5 6" id="KW-0408">Iron</keyword>
<evidence type="ECO:0000259" key="8">
    <source>
        <dbReference type="PROSITE" id="PS51007"/>
    </source>
</evidence>
<dbReference type="PROSITE" id="PS51007">
    <property type="entry name" value="CYTC"/>
    <property type="match status" value="1"/>
</dbReference>
<evidence type="ECO:0000256" key="3">
    <source>
        <dbReference type="ARBA" id="ARBA00022723"/>
    </source>
</evidence>
<dbReference type="PANTHER" id="PTHR33751">
    <property type="entry name" value="CBB3-TYPE CYTOCHROME C OXIDASE SUBUNIT FIXP"/>
    <property type="match status" value="1"/>
</dbReference>
<gene>
    <name evidence="9" type="ORF">E5672_13070</name>
</gene>
<dbReference type="SUPFAM" id="SSF46626">
    <property type="entry name" value="Cytochrome c"/>
    <property type="match status" value="1"/>
</dbReference>
<evidence type="ECO:0000256" key="1">
    <source>
        <dbReference type="ARBA" id="ARBA00022448"/>
    </source>
</evidence>
<keyword evidence="4" id="KW-0249">Electron transport</keyword>
<keyword evidence="3 6" id="KW-0479">Metal-binding</keyword>
<dbReference type="Pfam" id="PF00034">
    <property type="entry name" value="Cytochrom_C"/>
    <property type="match status" value="1"/>
</dbReference>
<dbReference type="EMBL" id="SWCO01000007">
    <property type="protein sequence ID" value="TKB02788.1"/>
    <property type="molecule type" value="Genomic_DNA"/>
</dbReference>
<dbReference type="InterPro" id="IPR050597">
    <property type="entry name" value="Cytochrome_c_Oxidase_Subunit"/>
</dbReference>
<evidence type="ECO:0000256" key="5">
    <source>
        <dbReference type="ARBA" id="ARBA00023004"/>
    </source>
</evidence>
<dbReference type="InterPro" id="IPR009056">
    <property type="entry name" value="Cyt_c-like_dom"/>
</dbReference>
<keyword evidence="2 6" id="KW-0349">Heme</keyword>
<evidence type="ECO:0000256" key="4">
    <source>
        <dbReference type="ARBA" id="ARBA00022982"/>
    </source>
</evidence>